<dbReference type="SUPFAM" id="SSF52540">
    <property type="entry name" value="P-loop containing nucleoside triphosphate hydrolases"/>
    <property type="match status" value="1"/>
</dbReference>
<evidence type="ECO:0000256" key="8">
    <source>
        <dbReference type="ARBA" id="ARBA00022884"/>
    </source>
</evidence>
<evidence type="ECO:0000256" key="1">
    <source>
        <dbReference type="ARBA" id="ARBA00022490"/>
    </source>
</evidence>
<feature type="domain" description="CP-type G" evidence="12">
    <location>
        <begin position="81"/>
        <end position="241"/>
    </location>
</feature>
<dbReference type="InterPro" id="IPR030378">
    <property type="entry name" value="G_CP_dom"/>
</dbReference>
<keyword evidence="2" id="KW-0690">Ribosome biogenesis</keyword>
<dbReference type="CDD" id="cd01854">
    <property type="entry name" value="YjeQ_EngC"/>
    <property type="match status" value="1"/>
</dbReference>
<dbReference type="GO" id="GO:0019843">
    <property type="term" value="F:rRNA binding"/>
    <property type="evidence" value="ECO:0007669"/>
    <property type="project" value="UniProtKB-KW"/>
</dbReference>
<feature type="compositionally biased region" description="Basic residues" evidence="10">
    <location>
        <begin position="321"/>
        <end position="330"/>
    </location>
</feature>
<dbReference type="NCBIfam" id="TIGR00157">
    <property type="entry name" value="ribosome small subunit-dependent GTPase A"/>
    <property type="match status" value="1"/>
</dbReference>
<name>A0A6J7SXB6_9ZZZZ</name>
<evidence type="ECO:0000256" key="5">
    <source>
        <dbReference type="ARBA" id="ARBA00022741"/>
    </source>
</evidence>
<accession>A0A6J7SXB6</accession>
<evidence type="ECO:0000259" key="12">
    <source>
        <dbReference type="PROSITE" id="PS51721"/>
    </source>
</evidence>
<dbReference type="EMBL" id="CAFBQH010000008">
    <property type="protein sequence ID" value="CAB5045280.1"/>
    <property type="molecule type" value="Genomic_DNA"/>
</dbReference>
<dbReference type="PROSITE" id="PS51721">
    <property type="entry name" value="G_CP"/>
    <property type="match status" value="1"/>
</dbReference>
<dbReference type="Gene3D" id="3.40.50.300">
    <property type="entry name" value="P-loop containing nucleotide triphosphate hydrolases"/>
    <property type="match status" value="1"/>
</dbReference>
<dbReference type="Pfam" id="PF03193">
    <property type="entry name" value="RsgA_GTPase"/>
    <property type="match status" value="1"/>
</dbReference>
<reference evidence="14" key="1">
    <citation type="submission" date="2020-05" db="EMBL/GenBank/DDBJ databases">
        <authorList>
            <person name="Chiriac C."/>
            <person name="Salcher M."/>
            <person name="Ghai R."/>
            <person name="Kavagutti S V."/>
        </authorList>
    </citation>
    <scope>NUCLEOTIDE SEQUENCE</scope>
</reference>
<evidence type="ECO:0000256" key="7">
    <source>
        <dbReference type="ARBA" id="ARBA00022833"/>
    </source>
</evidence>
<evidence type="ECO:0000256" key="4">
    <source>
        <dbReference type="ARBA" id="ARBA00022730"/>
    </source>
</evidence>
<evidence type="ECO:0000256" key="6">
    <source>
        <dbReference type="ARBA" id="ARBA00022801"/>
    </source>
</evidence>
<dbReference type="GO" id="GO:0046872">
    <property type="term" value="F:metal ion binding"/>
    <property type="evidence" value="ECO:0007669"/>
    <property type="project" value="UniProtKB-KW"/>
</dbReference>
<evidence type="ECO:0000256" key="10">
    <source>
        <dbReference type="SAM" id="MobiDB-lite"/>
    </source>
</evidence>
<dbReference type="InterPro" id="IPR010914">
    <property type="entry name" value="RsgA_GTPase_dom"/>
</dbReference>
<evidence type="ECO:0000256" key="9">
    <source>
        <dbReference type="ARBA" id="ARBA00023134"/>
    </source>
</evidence>
<feature type="domain" description="EngC GTPase" evidence="11">
    <location>
        <begin position="90"/>
        <end position="239"/>
    </location>
</feature>
<dbReference type="InterPro" id="IPR004881">
    <property type="entry name" value="Ribosome_biogen_GTPase_RsgA"/>
</dbReference>
<evidence type="ECO:0000313" key="14">
    <source>
        <dbReference type="EMBL" id="CAB5045280.1"/>
    </source>
</evidence>
<keyword evidence="6" id="KW-0378">Hydrolase</keyword>
<keyword evidence="9" id="KW-0342">GTP-binding</keyword>
<gene>
    <name evidence="13" type="ORF">UFOPK4179_00938</name>
    <name evidence="14" type="ORF">UFOPK4293_00244</name>
</gene>
<dbReference type="GO" id="GO:0003924">
    <property type="term" value="F:GTPase activity"/>
    <property type="evidence" value="ECO:0007669"/>
    <property type="project" value="InterPro"/>
</dbReference>
<dbReference type="EMBL" id="CAETWZ010000090">
    <property type="protein sequence ID" value="CAB4368141.1"/>
    <property type="molecule type" value="Genomic_DNA"/>
</dbReference>
<keyword evidence="3" id="KW-0479">Metal-binding</keyword>
<dbReference type="GO" id="GO:0042254">
    <property type="term" value="P:ribosome biogenesis"/>
    <property type="evidence" value="ECO:0007669"/>
    <property type="project" value="UniProtKB-KW"/>
</dbReference>
<proteinExistence type="inferred from homology"/>
<evidence type="ECO:0000256" key="2">
    <source>
        <dbReference type="ARBA" id="ARBA00022517"/>
    </source>
</evidence>
<keyword evidence="8" id="KW-0694">RNA-binding</keyword>
<keyword evidence="1" id="KW-0963">Cytoplasm</keyword>
<evidence type="ECO:0000313" key="13">
    <source>
        <dbReference type="EMBL" id="CAB4368141.1"/>
    </source>
</evidence>
<protein>
    <submittedName>
        <fullName evidence="14">Unannotated protein</fullName>
    </submittedName>
</protein>
<keyword evidence="5" id="KW-0547">Nucleotide-binding</keyword>
<dbReference type="InterPro" id="IPR027417">
    <property type="entry name" value="P-loop_NTPase"/>
</dbReference>
<dbReference type="HAMAP" id="MF_01820">
    <property type="entry name" value="GTPase_RsgA"/>
    <property type="match status" value="1"/>
</dbReference>
<dbReference type="PANTHER" id="PTHR32120:SF10">
    <property type="entry name" value="SMALL RIBOSOMAL SUBUNIT BIOGENESIS GTPASE RSGA"/>
    <property type="match status" value="1"/>
</dbReference>
<dbReference type="GO" id="GO:0005525">
    <property type="term" value="F:GTP binding"/>
    <property type="evidence" value="ECO:0007669"/>
    <property type="project" value="UniProtKB-KW"/>
</dbReference>
<dbReference type="AlphaFoldDB" id="A0A6J7SXB6"/>
<evidence type="ECO:0000259" key="11">
    <source>
        <dbReference type="PROSITE" id="PS50936"/>
    </source>
</evidence>
<keyword evidence="4" id="KW-0699">rRNA-binding</keyword>
<dbReference type="Gene3D" id="1.10.40.50">
    <property type="entry name" value="Probable gtpase engc, domain 3"/>
    <property type="match status" value="1"/>
</dbReference>
<feature type="region of interest" description="Disordered" evidence="10">
    <location>
        <begin position="306"/>
        <end position="330"/>
    </location>
</feature>
<dbReference type="PROSITE" id="PS50936">
    <property type="entry name" value="ENGC_GTPASE"/>
    <property type="match status" value="1"/>
</dbReference>
<organism evidence="14">
    <name type="scientific">freshwater metagenome</name>
    <dbReference type="NCBI Taxonomy" id="449393"/>
    <lineage>
        <taxon>unclassified sequences</taxon>
        <taxon>metagenomes</taxon>
        <taxon>ecological metagenomes</taxon>
    </lineage>
</organism>
<evidence type="ECO:0000256" key="3">
    <source>
        <dbReference type="ARBA" id="ARBA00022723"/>
    </source>
</evidence>
<dbReference type="PANTHER" id="PTHR32120">
    <property type="entry name" value="SMALL RIBOSOMAL SUBUNIT BIOGENESIS GTPASE RSGA"/>
    <property type="match status" value="1"/>
</dbReference>
<keyword evidence="7" id="KW-0862">Zinc</keyword>
<sequence length="330" mass="36022">METHVTPPQTPGGHVLSGRITRLDRGWSTVLLDTSESVRVRNIGVEVAVGDVVSISADRERIDIVHPRRSALTRRNSFEGARGMRQIVASNIDTVFLVHSVNSPPNQRRLERELVLAFDSGATPVLVLTKTDTISPEAAEAARAVFAEITFDVDIALVSSVTGDGLEKIRSYARPHTTIAFIGASGVGKSTLVNALVGHEVQRTAEVREDDQRGRHTTVAAELIALPGDAWLLDTPGLRAVTLWTSSDGIERAFPDVFGLAGSCKFRDCKHLDEPGCAVTVAIAAGTLPAVRLESMRRLVAEELNVEEEQTERERQEDRRGFRKIPKPQE</sequence>